<dbReference type="InterPro" id="IPR000182">
    <property type="entry name" value="GNAT_dom"/>
</dbReference>
<protein>
    <recommendedName>
        <fullName evidence="5 9">L-2,4-diaminobutyric acid acetyltransferase</fullName>
        <shortName evidence="9">DABA acetyltransferase</shortName>
        <ecNumber evidence="4 9">2.3.1.178</ecNumber>
    </recommendedName>
</protein>
<feature type="domain" description="N-acetyltransferase" evidence="11">
    <location>
        <begin position="69"/>
        <end position="214"/>
    </location>
</feature>
<accession>A0ABY2E493</accession>
<organism evidence="12 13">
    <name type="scientific">Occultella glacieicola</name>
    <dbReference type="NCBI Taxonomy" id="2518684"/>
    <lineage>
        <taxon>Bacteria</taxon>
        <taxon>Bacillati</taxon>
        <taxon>Actinomycetota</taxon>
        <taxon>Actinomycetes</taxon>
        <taxon>Micrococcales</taxon>
        <taxon>Ruaniaceae</taxon>
        <taxon>Occultella</taxon>
    </lineage>
</organism>
<evidence type="ECO:0000256" key="7">
    <source>
        <dbReference type="ARBA" id="ARBA00023315"/>
    </source>
</evidence>
<evidence type="ECO:0000256" key="3">
    <source>
        <dbReference type="ARBA" id="ARBA00010712"/>
    </source>
</evidence>
<dbReference type="Gene3D" id="3.40.630.30">
    <property type="match status" value="1"/>
</dbReference>
<dbReference type="EC" id="2.3.1.178" evidence="4 9"/>
<dbReference type="InterPro" id="IPR016181">
    <property type="entry name" value="Acyl_CoA_acyltransferase"/>
</dbReference>
<evidence type="ECO:0000256" key="6">
    <source>
        <dbReference type="ARBA" id="ARBA00022679"/>
    </source>
</evidence>
<comment type="catalytic activity">
    <reaction evidence="8 9">
        <text>L-2,4-diaminobutanoate + acetyl-CoA = (2S)-4-acetamido-2-aminobutanoate + CoA + H(+)</text>
        <dbReference type="Rhea" id="RHEA:16901"/>
        <dbReference type="ChEBI" id="CHEBI:15378"/>
        <dbReference type="ChEBI" id="CHEBI:57287"/>
        <dbReference type="ChEBI" id="CHEBI:57288"/>
        <dbReference type="ChEBI" id="CHEBI:58761"/>
        <dbReference type="ChEBI" id="CHEBI:58929"/>
        <dbReference type="EC" id="2.3.1.178"/>
    </reaction>
</comment>
<comment type="caution">
    <text evidence="12">The sequence shown here is derived from an EMBL/GenBank/DDBJ whole genome shotgun (WGS) entry which is preliminary data.</text>
</comment>
<proteinExistence type="inferred from homology"/>
<comment type="function">
    <text evidence="1 9">Catalyzes the acetylation of L-2,4-diaminobutyrate (DABA) to gamma-N-acetyl-alpha,gamma-diaminobutyric acid (ADABA) with acetyl coenzyme A.</text>
</comment>
<evidence type="ECO:0000256" key="10">
    <source>
        <dbReference type="SAM" id="MobiDB-lite"/>
    </source>
</evidence>
<evidence type="ECO:0000256" key="8">
    <source>
        <dbReference type="ARBA" id="ARBA00048924"/>
    </source>
</evidence>
<evidence type="ECO:0000313" key="12">
    <source>
        <dbReference type="EMBL" id="TDE94848.1"/>
    </source>
</evidence>
<keyword evidence="6 9" id="KW-0808">Transferase</keyword>
<keyword evidence="13" id="KW-1185">Reference proteome</keyword>
<dbReference type="Proteomes" id="UP000504882">
    <property type="component" value="Unassembled WGS sequence"/>
</dbReference>
<evidence type="ECO:0000259" key="11">
    <source>
        <dbReference type="PROSITE" id="PS51186"/>
    </source>
</evidence>
<evidence type="ECO:0000256" key="1">
    <source>
        <dbReference type="ARBA" id="ARBA00003741"/>
    </source>
</evidence>
<dbReference type="InterPro" id="IPR012772">
    <property type="entry name" value="Ectoine_EctA"/>
</dbReference>
<dbReference type="Pfam" id="PF00583">
    <property type="entry name" value="Acetyltransf_1"/>
    <property type="match status" value="1"/>
</dbReference>
<gene>
    <name evidence="9 12" type="primary">ectA</name>
    <name evidence="12" type="ORF">EXU48_08630</name>
</gene>
<dbReference type="CDD" id="cd04301">
    <property type="entry name" value="NAT_SF"/>
    <property type="match status" value="1"/>
</dbReference>
<feature type="region of interest" description="Disordered" evidence="10">
    <location>
        <begin position="1"/>
        <end position="67"/>
    </location>
</feature>
<dbReference type="PROSITE" id="PS51186">
    <property type="entry name" value="GNAT"/>
    <property type="match status" value="1"/>
</dbReference>
<dbReference type="NCBIfam" id="TIGR02406">
    <property type="entry name" value="ectoine_EctA"/>
    <property type="match status" value="1"/>
</dbReference>
<evidence type="ECO:0000256" key="2">
    <source>
        <dbReference type="ARBA" id="ARBA00004978"/>
    </source>
</evidence>
<comment type="pathway">
    <text evidence="2 9">Amine and polyamine biosynthesis; ectoine biosynthesis; L-ectoine from L-aspartate 4-semialdehyde: step 2/3.</text>
</comment>
<comment type="similarity">
    <text evidence="3 9">Belongs to the acetyltransferase family. EctA subfamily.</text>
</comment>
<evidence type="ECO:0000256" key="4">
    <source>
        <dbReference type="ARBA" id="ARBA00012355"/>
    </source>
</evidence>
<evidence type="ECO:0000256" key="9">
    <source>
        <dbReference type="RuleBase" id="RU365045"/>
    </source>
</evidence>
<reference evidence="12 13" key="1">
    <citation type="submission" date="2019-03" db="EMBL/GenBank/DDBJ databases">
        <title>Genomic features of bacteria from cold environments.</title>
        <authorList>
            <person name="Shen L."/>
        </authorList>
    </citation>
    <scope>NUCLEOTIDE SEQUENCE [LARGE SCALE GENOMIC DNA]</scope>
    <source>
        <strain evidence="13">T3246-1</strain>
    </source>
</reference>
<keyword evidence="7 9" id="KW-0012">Acyltransferase</keyword>
<feature type="compositionally biased region" description="Polar residues" evidence="10">
    <location>
        <begin position="21"/>
        <end position="35"/>
    </location>
</feature>
<name>A0ABY2E493_9MICO</name>
<evidence type="ECO:0000313" key="13">
    <source>
        <dbReference type="Proteomes" id="UP000504882"/>
    </source>
</evidence>
<dbReference type="EMBL" id="SMNA01000004">
    <property type="protein sequence ID" value="TDE94848.1"/>
    <property type="molecule type" value="Genomic_DNA"/>
</dbReference>
<sequence>MPTSTENSHARRHQTEAFPTASRTSPNPASKNGDSSPPRDLFDTPDEDESAGTAHAPAPVVRHASSAAPTVRCPVLSDGAQMWRLARDSGELDVNTPYAYALLARDFADTCRVATIDDEPVGFVIGYRRPESAATLFVWQIAVDPAFRGRNIAGLLLDGLVRDLPDVTTVETTVTESNASSRRLFGKFADRHGADLAESPLFAADDFPDSHDAEPLLTISGLGR</sequence>
<evidence type="ECO:0000256" key="5">
    <source>
        <dbReference type="ARBA" id="ARBA00017935"/>
    </source>
</evidence>
<dbReference type="SUPFAM" id="SSF55729">
    <property type="entry name" value="Acyl-CoA N-acyltransferases (Nat)"/>
    <property type="match status" value="1"/>
</dbReference>
<dbReference type="GO" id="GO:0033816">
    <property type="term" value="F:diaminobutyrate acetyltransferase activity"/>
    <property type="evidence" value="ECO:0007669"/>
    <property type="project" value="UniProtKB-EC"/>
</dbReference>